<dbReference type="GO" id="GO:0003677">
    <property type="term" value="F:DNA binding"/>
    <property type="evidence" value="ECO:0007669"/>
    <property type="project" value="UniProtKB-KW"/>
</dbReference>
<dbReference type="Gene3D" id="3.30.420.10">
    <property type="entry name" value="Ribonuclease H-like superfamily/Ribonuclease H"/>
    <property type="match status" value="1"/>
</dbReference>
<dbReference type="GO" id="GO:0006508">
    <property type="term" value="P:proteolysis"/>
    <property type="evidence" value="ECO:0007669"/>
    <property type="project" value="UniProtKB-KW"/>
</dbReference>
<dbReference type="CDD" id="cd09274">
    <property type="entry name" value="RNase_HI_RT_Ty3"/>
    <property type="match status" value="1"/>
</dbReference>
<dbReference type="SUPFAM" id="SSF56672">
    <property type="entry name" value="DNA/RNA polymerases"/>
    <property type="match status" value="1"/>
</dbReference>
<evidence type="ECO:0000256" key="13">
    <source>
        <dbReference type="ARBA" id="ARBA00023125"/>
    </source>
</evidence>
<keyword evidence="14" id="KW-0233">DNA recombination</keyword>
<accession>A0AAW2IPE5</accession>
<dbReference type="InterPro" id="IPR056924">
    <property type="entry name" value="SH3_Tf2-1"/>
</dbReference>
<dbReference type="Pfam" id="PF17917">
    <property type="entry name" value="RT_RNaseH"/>
    <property type="match status" value="1"/>
</dbReference>
<feature type="region of interest" description="Disordered" evidence="15">
    <location>
        <begin position="531"/>
        <end position="552"/>
    </location>
</feature>
<keyword evidence="6" id="KW-0064">Aspartyl protease</keyword>
<evidence type="ECO:0000256" key="7">
    <source>
        <dbReference type="ARBA" id="ARBA00022759"/>
    </source>
</evidence>
<proteinExistence type="predicted"/>
<evidence type="ECO:0000256" key="3">
    <source>
        <dbReference type="ARBA" id="ARBA00022695"/>
    </source>
</evidence>
<dbReference type="EMBL" id="JACGWK010001681">
    <property type="protein sequence ID" value="KAL0284014.1"/>
    <property type="molecule type" value="Genomic_DNA"/>
</dbReference>
<evidence type="ECO:0000256" key="6">
    <source>
        <dbReference type="ARBA" id="ARBA00022750"/>
    </source>
</evidence>
<reference evidence="17" key="2">
    <citation type="journal article" date="2024" name="Plant">
        <title>Genomic evolution and insights into agronomic trait innovations of Sesamum species.</title>
        <authorList>
            <person name="Miao H."/>
            <person name="Wang L."/>
            <person name="Qu L."/>
            <person name="Liu H."/>
            <person name="Sun Y."/>
            <person name="Le M."/>
            <person name="Wang Q."/>
            <person name="Wei S."/>
            <person name="Zheng Y."/>
            <person name="Lin W."/>
            <person name="Duan Y."/>
            <person name="Cao H."/>
            <person name="Xiong S."/>
            <person name="Wang X."/>
            <person name="Wei L."/>
            <person name="Li C."/>
            <person name="Ma Q."/>
            <person name="Ju M."/>
            <person name="Zhao R."/>
            <person name="Li G."/>
            <person name="Mu C."/>
            <person name="Tian Q."/>
            <person name="Mei H."/>
            <person name="Zhang T."/>
            <person name="Gao T."/>
            <person name="Zhang H."/>
        </authorList>
    </citation>
    <scope>NUCLEOTIDE SEQUENCE</scope>
    <source>
        <strain evidence="17">G01</strain>
    </source>
</reference>
<keyword evidence="4" id="KW-0540">Nuclease</keyword>
<feature type="domain" description="Integrase catalytic" evidence="16">
    <location>
        <begin position="212"/>
        <end position="325"/>
    </location>
</feature>
<sequence length="552" mass="63215">MQASSTYVRELFAITEAVKKWRHYLLGHTFRIFTDHKSLKELVTQTIQTPEQQKWLTKLLGYSFEIYFKPGRENVVADALSRLPVRSSASLAAFSFPQAAIFDQLLRFYTNTDVGRAFVRKFCTHPKMQQFFSERVGLLYHRNRLFIPPSSGLAAALLTEFHASPVGGHSGTKATLARLSGSFYRPGMLADVKKFVRECLFAHFIALPTHFTASSLASVFLTEIYRLHGAPKSIVSDRDRIFVSQFWKEIFRLLDTTLAYSSSYHPQSDGQTEVLNRCLETYLRCFVSAEPTRWTQVLPLAEFWYNTSFHSAIGMSPFEALYGRKPPSLAGYSTGNSKFESLDSTFSTRQTILQLLKSNLRKAQQWMAQQFNSKRLDREFHEGDWVFLKLQPYRQLSVQCRSSQKLSPRYFSPFRILRRIGPVAYELELPPAARIYPVFHVSLLKPCYGSPRDQIYPLLAGPPSLDPPATPTKILARRTVPSALGPQREVLVHWDGQDASEATWELLDKFIADHSSSGLVDKVLLDGWRNVREEQKQPRPKRNTKRPAHFED</sequence>
<dbReference type="Pfam" id="PF17921">
    <property type="entry name" value="Integrase_H2C2"/>
    <property type="match status" value="1"/>
</dbReference>
<evidence type="ECO:0000256" key="11">
    <source>
        <dbReference type="ARBA" id="ARBA00022918"/>
    </source>
</evidence>
<keyword evidence="11" id="KW-0695">RNA-directed DNA polymerase</keyword>
<dbReference type="InterPro" id="IPR041373">
    <property type="entry name" value="RT_RNaseH"/>
</dbReference>
<gene>
    <name evidence="17" type="ORF">Sangu_2853000</name>
</gene>
<dbReference type="Pfam" id="PF24626">
    <property type="entry name" value="SH3_Tf2-1"/>
    <property type="match status" value="1"/>
</dbReference>
<evidence type="ECO:0000256" key="15">
    <source>
        <dbReference type="SAM" id="MobiDB-lite"/>
    </source>
</evidence>
<dbReference type="AlphaFoldDB" id="A0AAW2IPE5"/>
<feature type="compositionally biased region" description="Basic residues" evidence="15">
    <location>
        <begin position="538"/>
        <end position="552"/>
    </location>
</feature>
<dbReference type="InterPro" id="IPR043502">
    <property type="entry name" value="DNA/RNA_pol_sf"/>
</dbReference>
<evidence type="ECO:0000256" key="14">
    <source>
        <dbReference type="ARBA" id="ARBA00023172"/>
    </source>
</evidence>
<dbReference type="GO" id="GO:0015074">
    <property type="term" value="P:DNA integration"/>
    <property type="evidence" value="ECO:0007669"/>
    <property type="project" value="UniProtKB-KW"/>
</dbReference>
<keyword evidence="13" id="KW-0238">DNA-binding</keyword>
<dbReference type="InterPro" id="IPR001584">
    <property type="entry name" value="Integrase_cat-core"/>
</dbReference>
<dbReference type="CDD" id="cd00024">
    <property type="entry name" value="CD_CSD"/>
    <property type="match status" value="1"/>
</dbReference>
<dbReference type="GO" id="GO:0046872">
    <property type="term" value="F:metal ion binding"/>
    <property type="evidence" value="ECO:0007669"/>
    <property type="project" value="UniProtKB-KW"/>
</dbReference>
<dbReference type="GO" id="GO:0006310">
    <property type="term" value="P:DNA recombination"/>
    <property type="evidence" value="ECO:0007669"/>
    <property type="project" value="UniProtKB-KW"/>
</dbReference>
<dbReference type="InterPro" id="IPR016197">
    <property type="entry name" value="Chromo-like_dom_sf"/>
</dbReference>
<dbReference type="GO" id="GO:0004190">
    <property type="term" value="F:aspartic-type endopeptidase activity"/>
    <property type="evidence" value="ECO:0007669"/>
    <property type="project" value="UniProtKB-KW"/>
</dbReference>
<dbReference type="SUPFAM" id="SSF53098">
    <property type="entry name" value="Ribonuclease H-like"/>
    <property type="match status" value="1"/>
</dbReference>
<dbReference type="InterPro" id="IPR041588">
    <property type="entry name" value="Integrase_H2C2"/>
</dbReference>
<dbReference type="PANTHER" id="PTHR37984:SF15">
    <property type="entry name" value="INTEGRASE CATALYTIC DOMAIN-CONTAINING PROTEIN"/>
    <property type="match status" value="1"/>
</dbReference>
<keyword evidence="12" id="KW-0239">DNA-directed DNA polymerase</keyword>
<name>A0AAW2IPE5_9LAMI</name>
<keyword evidence="9" id="KW-0460">Magnesium</keyword>
<dbReference type="GO" id="GO:0004519">
    <property type="term" value="F:endonuclease activity"/>
    <property type="evidence" value="ECO:0007669"/>
    <property type="project" value="UniProtKB-KW"/>
</dbReference>
<keyword evidence="2" id="KW-0808">Transferase</keyword>
<evidence type="ECO:0000256" key="2">
    <source>
        <dbReference type="ARBA" id="ARBA00022679"/>
    </source>
</evidence>
<protein>
    <submittedName>
        <fullName evidence="17">Retrovirus-related Pol polyprotein from transposon</fullName>
    </submittedName>
</protein>
<evidence type="ECO:0000259" key="16">
    <source>
        <dbReference type="PROSITE" id="PS50994"/>
    </source>
</evidence>
<keyword evidence="7" id="KW-0255">Endonuclease</keyword>
<evidence type="ECO:0000256" key="1">
    <source>
        <dbReference type="ARBA" id="ARBA00022670"/>
    </source>
</evidence>
<dbReference type="PROSITE" id="PS50994">
    <property type="entry name" value="INTEGRASE"/>
    <property type="match status" value="1"/>
</dbReference>
<keyword evidence="3" id="KW-0548">Nucleotidyltransferase</keyword>
<keyword evidence="8" id="KW-0378">Hydrolase</keyword>
<dbReference type="GO" id="GO:0003964">
    <property type="term" value="F:RNA-directed DNA polymerase activity"/>
    <property type="evidence" value="ECO:0007669"/>
    <property type="project" value="UniProtKB-KW"/>
</dbReference>
<evidence type="ECO:0000256" key="4">
    <source>
        <dbReference type="ARBA" id="ARBA00022722"/>
    </source>
</evidence>
<dbReference type="GO" id="GO:0003887">
    <property type="term" value="F:DNA-directed DNA polymerase activity"/>
    <property type="evidence" value="ECO:0007669"/>
    <property type="project" value="UniProtKB-KW"/>
</dbReference>
<keyword evidence="10" id="KW-0229">DNA integration</keyword>
<keyword evidence="5" id="KW-0479">Metal-binding</keyword>
<evidence type="ECO:0000256" key="10">
    <source>
        <dbReference type="ARBA" id="ARBA00022908"/>
    </source>
</evidence>
<evidence type="ECO:0000256" key="8">
    <source>
        <dbReference type="ARBA" id="ARBA00022801"/>
    </source>
</evidence>
<dbReference type="PANTHER" id="PTHR37984">
    <property type="entry name" value="PROTEIN CBG26694"/>
    <property type="match status" value="1"/>
</dbReference>
<evidence type="ECO:0000256" key="5">
    <source>
        <dbReference type="ARBA" id="ARBA00022723"/>
    </source>
</evidence>
<dbReference type="InterPro" id="IPR050951">
    <property type="entry name" value="Retrovirus_Pol_polyprotein"/>
</dbReference>
<evidence type="ECO:0000256" key="9">
    <source>
        <dbReference type="ARBA" id="ARBA00022842"/>
    </source>
</evidence>
<organism evidence="17">
    <name type="scientific">Sesamum angustifolium</name>
    <dbReference type="NCBI Taxonomy" id="2727405"/>
    <lineage>
        <taxon>Eukaryota</taxon>
        <taxon>Viridiplantae</taxon>
        <taxon>Streptophyta</taxon>
        <taxon>Embryophyta</taxon>
        <taxon>Tracheophyta</taxon>
        <taxon>Spermatophyta</taxon>
        <taxon>Magnoliopsida</taxon>
        <taxon>eudicotyledons</taxon>
        <taxon>Gunneridae</taxon>
        <taxon>Pentapetalae</taxon>
        <taxon>asterids</taxon>
        <taxon>lamiids</taxon>
        <taxon>Lamiales</taxon>
        <taxon>Pedaliaceae</taxon>
        <taxon>Sesamum</taxon>
    </lineage>
</organism>
<evidence type="ECO:0000313" key="17">
    <source>
        <dbReference type="EMBL" id="KAL0284014.1"/>
    </source>
</evidence>
<dbReference type="SUPFAM" id="SSF54160">
    <property type="entry name" value="Chromo domain-like"/>
    <property type="match status" value="1"/>
</dbReference>
<keyword evidence="1" id="KW-0645">Protease</keyword>
<dbReference type="InterPro" id="IPR012337">
    <property type="entry name" value="RNaseH-like_sf"/>
</dbReference>
<dbReference type="Gene3D" id="1.10.340.70">
    <property type="match status" value="1"/>
</dbReference>
<dbReference type="InterPro" id="IPR036397">
    <property type="entry name" value="RNaseH_sf"/>
</dbReference>
<reference evidence="17" key="1">
    <citation type="submission" date="2020-06" db="EMBL/GenBank/DDBJ databases">
        <authorList>
            <person name="Li T."/>
            <person name="Hu X."/>
            <person name="Zhang T."/>
            <person name="Song X."/>
            <person name="Zhang H."/>
            <person name="Dai N."/>
            <person name="Sheng W."/>
            <person name="Hou X."/>
            <person name="Wei L."/>
        </authorList>
    </citation>
    <scope>NUCLEOTIDE SEQUENCE</scope>
    <source>
        <strain evidence="17">G01</strain>
        <tissue evidence="17">Leaf</tissue>
    </source>
</reference>
<comment type="caution">
    <text evidence="17">The sequence shown here is derived from an EMBL/GenBank/DDBJ whole genome shotgun (WGS) entry which is preliminary data.</text>
</comment>
<evidence type="ECO:0000256" key="12">
    <source>
        <dbReference type="ARBA" id="ARBA00022932"/>
    </source>
</evidence>